<evidence type="ECO:0000256" key="1">
    <source>
        <dbReference type="ARBA" id="ARBA00008857"/>
    </source>
</evidence>
<comment type="similarity">
    <text evidence="1">Belongs to the 'phage' integrase family.</text>
</comment>
<dbReference type="Proteomes" id="UP000698963">
    <property type="component" value="Unassembled WGS sequence"/>
</dbReference>
<protein>
    <submittedName>
        <fullName evidence="6">Site-specific integrase</fullName>
    </submittedName>
</protein>
<dbReference type="InterPro" id="IPR002104">
    <property type="entry name" value="Integrase_catalytic"/>
</dbReference>
<dbReference type="InterPro" id="IPR010998">
    <property type="entry name" value="Integrase_recombinase_N"/>
</dbReference>
<evidence type="ECO:0000256" key="4">
    <source>
        <dbReference type="SAM" id="MobiDB-lite"/>
    </source>
</evidence>
<organism evidence="6 7">
    <name type="scientific">Mailhella massiliensis</name>
    <dbReference type="NCBI Taxonomy" id="1903261"/>
    <lineage>
        <taxon>Bacteria</taxon>
        <taxon>Pseudomonadati</taxon>
        <taxon>Thermodesulfobacteriota</taxon>
        <taxon>Desulfovibrionia</taxon>
        <taxon>Desulfovibrionales</taxon>
        <taxon>Desulfovibrionaceae</taxon>
        <taxon>Mailhella</taxon>
    </lineage>
</organism>
<feature type="region of interest" description="Disordered" evidence="4">
    <location>
        <begin position="146"/>
        <end position="165"/>
    </location>
</feature>
<keyword evidence="2" id="KW-0238">DNA-binding</keyword>
<reference evidence="6" key="2">
    <citation type="submission" date="2021-09" db="EMBL/GenBank/DDBJ databases">
        <authorList>
            <person name="Gilroy R."/>
        </authorList>
    </citation>
    <scope>NUCLEOTIDE SEQUENCE</scope>
    <source>
        <strain evidence="6">ChiGjej2B2-19336</strain>
    </source>
</reference>
<dbReference type="Pfam" id="PF00589">
    <property type="entry name" value="Phage_integrase"/>
    <property type="match status" value="1"/>
</dbReference>
<reference evidence="6" key="1">
    <citation type="journal article" date="2021" name="PeerJ">
        <title>Extensive microbial diversity within the chicken gut microbiome revealed by metagenomics and culture.</title>
        <authorList>
            <person name="Gilroy R."/>
            <person name="Ravi A."/>
            <person name="Getino M."/>
            <person name="Pursley I."/>
            <person name="Horton D.L."/>
            <person name="Alikhan N.F."/>
            <person name="Baker D."/>
            <person name="Gharbi K."/>
            <person name="Hall N."/>
            <person name="Watson M."/>
            <person name="Adriaenssens E.M."/>
            <person name="Foster-Nyarko E."/>
            <person name="Jarju S."/>
            <person name="Secka A."/>
            <person name="Antonio M."/>
            <person name="Oren A."/>
            <person name="Chaudhuri R.R."/>
            <person name="La Ragione R."/>
            <person name="Hildebrand F."/>
            <person name="Pallen M.J."/>
        </authorList>
    </citation>
    <scope>NUCLEOTIDE SEQUENCE</scope>
    <source>
        <strain evidence="6">ChiGjej2B2-19336</strain>
    </source>
</reference>
<dbReference type="PANTHER" id="PTHR30349:SF64">
    <property type="entry name" value="PROPHAGE INTEGRASE INTD-RELATED"/>
    <property type="match status" value="1"/>
</dbReference>
<dbReference type="Gene3D" id="1.10.443.10">
    <property type="entry name" value="Intergrase catalytic core"/>
    <property type="match status" value="1"/>
</dbReference>
<dbReference type="PANTHER" id="PTHR30349">
    <property type="entry name" value="PHAGE INTEGRASE-RELATED"/>
    <property type="match status" value="1"/>
</dbReference>
<evidence type="ECO:0000259" key="5">
    <source>
        <dbReference type="PROSITE" id="PS51898"/>
    </source>
</evidence>
<dbReference type="InterPro" id="IPR011010">
    <property type="entry name" value="DNA_brk_join_enz"/>
</dbReference>
<feature type="compositionally biased region" description="Basic residues" evidence="4">
    <location>
        <begin position="152"/>
        <end position="165"/>
    </location>
</feature>
<dbReference type="RefSeq" id="WP_278732502.1">
    <property type="nucleotide sequence ID" value="NZ_DYZA01000144.1"/>
</dbReference>
<evidence type="ECO:0000256" key="3">
    <source>
        <dbReference type="ARBA" id="ARBA00023172"/>
    </source>
</evidence>
<sequence>MSSETERKYIKTKFEGVFFRQSAKRDPRTGEYDKIYCFWYADHEGKGHWKTVGRHSKGIRPATARKERAKFLAEFEATGVNPIERDKVTIGDLVDAYLEWGRSEGKYVDQHYSQYNAHLKNKIHALPVVELTPNLLSSLKAQLLKTPTGNTKPKKATGKSNTRTRKRKTLAGQTVNNIFSFMRSAINRAVATGMWSGVNPLSTKGGTWKMVKANNERLRFLTREEAKALLDDLEKRHPQLHDMALLSLRTGLRPTEIFKLRGQDVDANACGLYIIQKGGKRVFVRVPEDMIRMLQAYKRKPAEPIFQQPRKKTAFTKTPACFQTAVRKLNLAPKDGDSLYAVTLHTMRHTFASWLAQSGKVTLMELQKLMRHKNITMTMRYAHLFPGQENEKLSIIGDMLEA</sequence>
<dbReference type="EMBL" id="DYZA01000144">
    <property type="protein sequence ID" value="HJD97390.1"/>
    <property type="molecule type" value="Genomic_DNA"/>
</dbReference>
<dbReference type="Gene3D" id="1.10.150.130">
    <property type="match status" value="1"/>
</dbReference>
<dbReference type="CDD" id="cd00796">
    <property type="entry name" value="INT_Rci_Hp1_C"/>
    <property type="match status" value="1"/>
</dbReference>
<gene>
    <name evidence="6" type="ORF">K8W16_07070</name>
</gene>
<feature type="domain" description="Tyr recombinase" evidence="5">
    <location>
        <begin position="216"/>
        <end position="394"/>
    </location>
</feature>
<dbReference type="PROSITE" id="PS51898">
    <property type="entry name" value="TYR_RECOMBINASE"/>
    <property type="match status" value="1"/>
</dbReference>
<keyword evidence="3" id="KW-0233">DNA recombination</keyword>
<evidence type="ECO:0000313" key="6">
    <source>
        <dbReference type="EMBL" id="HJD97390.1"/>
    </source>
</evidence>
<dbReference type="InterPro" id="IPR050090">
    <property type="entry name" value="Tyrosine_recombinase_XerCD"/>
</dbReference>
<evidence type="ECO:0000256" key="2">
    <source>
        <dbReference type="ARBA" id="ARBA00023125"/>
    </source>
</evidence>
<proteinExistence type="inferred from homology"/>
<dbReference type="GO" id="GO:0015074">
    <property type="term" value="P:DNA integration"/>
    <property type="evidence" value="ECO:0007669"/>
    <property type="project" value="InterPro"/>
</dbReference>
<dbReference type="InterPro" id="IPR013762">
    <property type="entry name" value="Integrase-like_cat_sf"/>
</dbReference>
<dbReference type="GO" id="GO:0006310">
    <property type="term" value="P:DNA recombination"/>
    <property type="evidence" value="ECO:0007669"/>
    <property type="project" value="UniProtKB-KW"/>
</dbReference>
<dbReference type="AlphaFoldDB" id="A0A921AWX7"/>
<comment type="caution">
    <text evidence="6">The sequence shown here is derived from an EMBL/GenBank/DDBJ whole genome shotgun (WGS) entry which is preliminary data.</text>
</comment>
<dbReference type="GO" id="GO:0003677">
    <property type="term" value="F:DNA binding"/>
    <property type="evidence" value="ECO:0007669"/>
    <property type="project" value="UniProtKB-KW"/>
</dbReference>
<name>A0A921AWX7_9BACT</name>
<evidence type="ECO:0000313" key="7">
    <source>
        <dbReference type="Proteomes" id="UP000698963"/>
    </source>
</evidence>
<accession>A0A921AWX7</accession>
<dbReference type="SUPFAM" id="SSF56349">
    <property type="entry name" value="DNA breaking-rejoining enzymes"/>
    <property type="match status" value="1"/>
</dbReference>